<keyword evidence="4" id="KW-1185">Reference proteome</keyword>
<feature type="compositionally biased region" description="Basic and acidic residues" evidence="1">
    <location>
        <begin position="350"/>
        <end position="369"/>
    </location>
</feature>
<dbReference type="Proteomes" id="UP001221757">
    <property type="component" value="Unassembled WGS sequence"/>
</dbReference>
<gene>
    <name evidence="3" type="ORF">B0H17DRAFT_606680</name>
</gene>
<evidence type="ECO:0000256" key="1">
    <source>
        <dbReference type="SAM" id="MobiDB-lite"/>
    </source>
</evidence>
<feature type="region of interest" description="Disordered" evidence="1">
    <location>
        <begin position="342"/>
        <end position="458"/>
    </location>
</feature>
<dbReference type="Gene3D" id="2.60.40.640">
    <property type="match status" value="1"/>
</dbReference>
<organism evidence="3 4">
    <name type="scientific">Mycena rosella</name>
    <name type="common">Pink bonnet</name>
    <name type="synonym">Agaricus rosellus</name>
    <dbReference type="NCBI Taxonomy" id="1033263"/>
    <lineage>
        <taxon>Eukaryota</taxon>
        <taxon>Fungi</taxon>
        <taxon>Dikarya</taxon>
        <taxon>Basidiomycota</taxon>
        <taxon>Agaricomycotina</taxon>
        <taxon>Agaricomycetes</taxon>
        <taxon>Agaricomycetidae</taxon>
        <taxon>Agaricales</taxon>
        <taxon>Marasmiineae</taxon>
        <taxon>Mycenaceae</taxon>
        <taxon>Mycena</taxon>
    </lineage>
</organism>
<name>A0AAD7GV14_MYCRO</name>
<proteinExistence type="predicted"/>
<feature type="compositionally biased region" description="Basic and acidic residues" evidence="1">
    <location>
        <begin position="425"/>
        <end position="441"/>
    </location>
</feature>
<dbReference type="InterPro" id="IPR014752">
    <property type="entry name" value="Arrestin-like_C"/>
</dbReference>
<evidence type="ECO:0000313" key="4">
    <source>
        <dbReference type="Proteomes" id="UP001221757"/>
    </source>
</evidence>
<dbReference type="SUPFAM" id="SSF81296">
    <property type="entry name" value="E set domains"/>
    <property type="match status" value="1"/>
</dbReference>
<dbReference type="AlphaFoldDB" id="A0AAD7GV14"/>
<feature type="compositionally biased region" description="Polar residues" evidence="1">
    <location>
        <begin position="403"/>
        <end position="412"/>
    </location>
</feature>
<sequence>MHLPINGASRPKGPFYGQSGVAVRYIALASIKVKKLDKRSIAHFYRDCIVWPRLNPSVVLAPAEQSIRATTTKRLFMGGNGEVNLTAALHRPYFIAGTQVPVNVSVQNSTKKLIKSLALTLYRSTVVFKRKLGRDSQGKAGDVDDLDACQTNTTLKVVATSTLEMAQGFPRGHASTGGWWPGVPSGERSDFSHLLLLPPDALTHTRERLIEVEYTIRISLNAGSLTSDVYVTLPIRIVNLLSLDPPPTFTLGEPFSNMPPPQTRLDANSVAEVPLQNSGSFPRSPGESDFSDFASDPNDEGFHESDSEEAPQEEGEAQLGNLSICEDAEDLVQHAIVSAQMSHGSGNADRFPESIDKDSSWADTERLEELVEEGSEDEKASNQAELHLEPTPCRPTRPRGPSSFAQRVQNKLQVAVTARQPVAPRDPEVSEKILSDQDVPRPSKQNTSPTDPCLDLPPRSAISCVSGYQVASSSFLNNRYFGSAESPSVNPRPAGSRLLPRPPSIVGLPFPEGLNIYAAGPIPSSADLNRAETNGSPDELKAKRPSIVPGGSASSVKAKIKELEERVRAAEEY</sequence>
<dbReference type="EMBL" id="JARKIE010000007">
    <property type="protein sequence ID" value="KAJ7706015.1"/>
    <property type="molecule type" value="Genomic_DNA"/>
</dbReference>
<dbReference type="SMART" id="SM01017">
    <property type="entry name" value="Arrestin_C"/>
    <property type="match status" value="1"/>
</dbReference>
<dbReference type="InterPro" id="IPR011022">
    <property type="entry name" value="Arrestin_C-like"/>
</dbReference>
<feature type="region of interest" description="Disordered" evidence="1">
    <location>
        <begin position="275"/>
        <end position="316"/>
    </location>
</feature>
<comment type="caution">
    <text evidence="3">The sequence shown here is derived from an EMBL/GenBank/DDBJ whole genome shotgun (WGS) entry which is preliminary data.</text>
</comment>
<feature type="region of interest" description="Disordered" evidence="1">
    <location>
        <begin position="521"/>
        <end position="553"/>
    </location>
</feature>
<feature type="compositionally biased region" description="Acidic residues" evidence="1">
    <location>
        <begin position="306"/>
        <end position="316"/>
    </location>
</feature>
<feature type="domain" description="Arrestin C-terminal-like" evidence="2">
    <location>
        <begin position="79"/>
        <end position="242"/>
    </location>
</feature>
<accession>A0AAD7GV14</accession>
<protein>
    <recommendedName>
        <fullName evidence="2">Arrestin C-terminal-like domain-containing protein</fullName>
    </recommendedName>
</protein>
<reference evidence="3" key="1">
    <citation type="submission" date="2023-03" db="EMBL/GenBank/DDBJ databases">
        <title>Massive genome expansion in bonnet fungi (Mycena s.s.) driven by repeated elements and novel gene families across ecological guilds.</title>
        <authorList>
            <consortium name="Lawrence Berkeley National Laboratory"/>
            <person name="Harder C.B."/>
            <person name="Miyauchi S."/>
            <person name="Viragh M."/>
            <person name="Kuo A."/>
            <person name="Thoen E."/>
            <person name="Andreopoulos B."/>
            <person name="Lu D."/>
            <person name="Skrede I."/>
            <person name="Drula E."/>
            <person name="Henrissat B."/>
            <person name="Morin E."/>
            <person name="Kohler A."/>
            <person name="Barry K."/>
            <person name="LaButti K."/>
            <person name="Morin E."/>
            <person name="Salamov A."/>
            <person name="Lipzen A."/>
            <person name="Mereny Z."/>
            <person name="Hegedus B."/>
            <person name="Baldrian P."/>
            <person name="Stursova M."/>
            <person name="Weitz H."/>
            <person name="Taylor A."/>
            <person name="Grigoriev I.V."/>
            <person name="Nagy L.G."/>
            <person name="Martin F."/>
            <person name="Kauserud H."/>
        </authorList>
    </citation>
    <scope>NUCLEOTIDE SEQUENCE</scope>
    <source>
        <strain evidence="3">CBHHK067</strain>
    </source>
</reference>
<evidence type="ECO:0000313" key="3">
    <source>
        <dbReference type="EMBL" id="KAJ7706015.1"/>
    </source>
</evidence>
<evidence type="ECO:0000259" key="2">
    <source>
        <dbReference type="SMART" id="SM01017"/>
    </source>
</evidence>
<dbReference type="InterPro" id="IPR014756">
    <property type="entry name" value="Ig_E-set"/>
</dbReference>
<dbReference type="Pfam" id="PF02752">
    <property type="entry name" value="Arrestin_C"/>
    <property type="match status" value="1"/>
</dbReference>